<dbReference type="InterPro" id="IPR006626">
    <property type="entry name" value="PbH1"/>
</dbReference>
<organism evidence="6 7">
    <name type="scientific">Segatella copri</name>
    <dbReference type="NCBI Taxonomy" id="165179"/>
    <lineage>
        <taxon>Bacteria</taxon>
        <taxon>Pseudomonadati</taxon>
        <taxon>Bacteroidota</taxon>
        <taxon>Bacteroidia</taxon>
        <taxon>Bacteroidales</taxon>
        <taxon>Prevotellaceae</taxon>
        <taxon>Segatella</taxon>
    </lineage>
</organism>
<keyword evidence="2 4" id="KW-0378">Hydrolase</keyword>
<dbReference type="RefSeq" id="WP_118255923.1">
    <property type="nucleotide sequence ID" value="NZ_QRKB01000079.1"/>
</dbReference>
<feature type="signal peptide" evidence="5">
    <location>
        <begin position="1"/>
        <end position="19"/>
    </location>
</feature>
<dbReference type="InterPro" id="IPR011050">
    <property type="entry name" value="Pectin_lyase_fold/virulence"/>
</dbReference>
<dbReference type="Gene3D" id="2.160.20.10">
    <property type="entry name" value="Single-stranded right-handed beta-helix, Pectin lyase-like"/>
    <property type="match status" value="1"/>
</dbReference>
<reference evidence="6 7" key="1">
    <citation type="submission" date="2018-08" db="EMBL/GenBank/DDBJ databases">
        <title>A genome reference for cultivated species of the human gut microbiota.</title>
        <authorList>
            <person name="Zou Y."/>
            <person name="Xue W."/>
            <person name="Luo G."/>
        </authorList>
    </citation>
    <scope>NUCLEOTIDE SEQUENCE [LARGE SCALE GENOMIC DNA]</scope>
    <source>
        <strain evidence="6 7">AM16-54</strain>
    </source>
</reference>
<sequence length="525" mass="57491">MKKLFSFVYACVLALGIQAADINNYDALYENLPFKMEKVTRPQFPSNEVNLKDFGAIGDGSTLCTDAFRKAIDALAQKGGGKLIVPQGVWFTGPITLKSNINLHIEKGGIILFSADVNLYPLVETSFEGLDTRRCQSPISGRNLENVAITGQGAIDGNGEYWRPLKKAKVTSAQWKAITSRGGAFKNPNYWFPSEAALKADAKGAGMNVPLGITTEEGWNEVKDYLRPVMVSLISCKNVWLNGVIFQNSPAWNIHPLMCENVLIEDVLVRNPSFAQNGDGLDLESCKNSLIVNSTFDVGDDGICIKSGKDADGRNRGVACENVIVDGCTVFKGHGGFVVGSEMSGGVKNVMVTNCQFLDTDVGLRFKSARGRGGVVENIYIKDMSMFDIQTDVVTFDLYYGGKSAVEVLNDGDQKKQQEVDMKKVDETTPAFRNIDINHVICRGARRAAYFNGLPEMPVQNISIKDMEVNNAEQGIIINRTEGVTLENIKVSAKSHTFDAKNSKNVTVNGKKYKKIDEKGITLDF</sequence>
<gene>
    <name evidence="6" type="ORF">DW192_15745</name>
</gene>
<name>A0A414XLF3_9BACT</name>
<feature type="chain" id="PRO_5019456174" evidence="5">
    <location>
        <begin position="20"/>
        <end position="525"/>
    </location>
</feature>
<evidence type="ECO:0000313" key="7">
    <source>
        <dbReference type="Proteomes" id="UP000284548"/>
    </source>
</evidence>
<dbReference type="GO" id="GO:0004650">
    <property type="term" value="F:polygalacturonase activity"/>
    <property type="evidence" value="ECO:0007669"/>
    <property type="project" value="InterPro"/>
</dbReference>
<dbReference type="Proteomes" id="UP000284548">
    <property type="component" value="Unassembled WGS sequence"/>
</dbReference>
<dbReference type="Pfam" id="PF00295">
    <property type="entry name" value="Glyco_hydro_28"/>
    <property type="match status" value="1"/>
</dbReference>
<dbReference type="SMART" id="SM00710">
    <property type="entry name" value="PbH1"/>
    <property type="match status" value="5"/>
</dbReference>
<evidence type="ECO:0000256" key="4">
    <source>
        <dbReference type="RuleBase" id="RU361169"/>
    </source>
</evidence>
<evidence type="ECO:0000256" key="1">
    <source>
        <dbReference type="ARBA" id="ARBA00008834"/>
    </source>
</evidence>
<dbReference type="EMBL" id="QRKB01000079">
    <property type="protein sequence ID" value="RHH74750.1"/>
    <property type="molecule type" value="Genomic_DNA"/>
</dbReference>
<dbReference type="PANTHER" id="PTHR31339">
    <property type="entry name" value="PECTIN LYASE-RELATED"/>
    <property type="match status" value="1"/>
</dbReference>
<dbReference type="PROSITE" id="PS00502">
    <property type="entry name" value="POLYGALACTURONASE"/>
    <property type="match status" value="1"/>
</dbReference>
<proteinExistence type="inferred from homology"/>
<dbReference type="SUPFAM" id="SSF51126">
    <property type="entry name" value="Pectin lyase-like"/>
    <property type="match status" value="1"/>
</dbReference>
<dbReference type="GO" id="GO:0005975">
    <property type="term" value="P:carbohydrate metabolic process"/>
    <property type="evidence" value="ECO:0007669"/>
    <property type="project" value="InterPro"/>
</dbReference>
<dbReference type="AlphaFoldDB" id="A0A414XLF3"/>
<accession>A0A414XLF3</accession>
<dbReference type="PANTHER" id="PTHR31339:SF9">
    <property type="entry name" value="PLASMIN AND FIBRONECTIN-BINDING PROTEIN A"/>
    <property type="match status" value="1"/>
</dbReference>
<protein>
    <submittedName>
        <fullName evidence="6">Glycoside hydrolase family 28 protein</fullName>
    </submittedName>
</protein>
<dbReference type="InterPro" id="IPR012334">
    <property type="entry name" value="Pectin_lyas_fold"/>
</dbReference>
<keyword evidence="5" id="KW-0732">Signal</keyword>
<evidence type="ECO:0000256" key="2">
    <source>
        <dbReference type="ARBA" id="ARBA00022801"/>
    </source>
</evidence>
<dbReference type="InterPro" id="IPR000743">
    <property type="entry name" value="Glyco_hydro_28"/>
</dbReference>
<comment type="caution">
    <text evidence="6">The sequence shown here is derived from an EMBL/GenBank/DDBJ whole genome shotgun (WGS) entry which is preliminary data.</text>
</comment>
<evidence type="ECO:0000313" key="6">
    <source>
        <dbReference type="EMBL" id="RHH74750.1"/>
    </source>
</evidence>
<evidence type="ECO:0000256" key="3">
    <source>
        <dbReference type="ARBA" id="ARBA00023295"/>
    </source>
</evidence>
<dbReference type="InterPro" id="IPR051801">
    <property type="entry name" value="GH28_Enzymes"/>
</dbReference>
<evidence type="ECO:0000256" key="5">
    <source>
        <dbReference type="SAM" id="SignalP"/>
    </source>
</evidence>
<comment type="similarity">
    <text evidence="1 4">Belongs to the glycosyl hydrolase 28 family.</text>
</comment>
<keyword evidence="3 4" id="KW-0326">Glycosidase</keyword>